<keyword evidence="4" id="KW-1185">Reference proteome</keyword>
<comment type="caution">
    <text evidence="3">The sequence shown here is derived from an EMBL/GenBank/DDBJ whole genome shotgun (WGS) entry which is preliminary data.</text>
</comment>
<proteinExistence type="predicted"/>
<keyword evidence="2" id="KW-1133">Transmembrane helix</keyword>
<dbReference type="EMBL" id="JAWDIU010000001">
    <property type="protein sequence ID" value="MDU0325253.1"/>
    <property type="molecule type" value="Genomic_DNA"/>
</dbReference>
<evidence type="ECO:0000256" key="2">
    <source>
        <dbReference type="SAM" id="Phobius"/>
    </source>
</evidence>
<reference evidence="3 4" key="1">
    <citation type="submission" date="2023-09" db="EMBL/GenBank/DDBJ databases">
        <title>Microbacterium fusihabitans sp. nov., Microbacterium phycihabitans sp. nov., and Microbacterium cervinum sp. nov., isolated from dried seaweeds of beach.</title>
        <authorList>
            <person name="Lee S.D."/>
        </authorList>
    </citation>
    <scope>NUCLEOTIDE SEQUENCE [LARGE SCALE GENOMIC DNA]</scope>
    <source>
        <strain evidence="3 4">KSW2-21</strain>
    </source>
</reference>
<feature type="compositionally biased region" description="Pro residues" evidence="1">
    <location>
        <begin position="215"/>
        <end position="234"/>
    </location>
</feature>
<sequence length="234" mass="24689">MNTSYLAYSDYGTTSGAEAALLGIVYLFIFLFSIAGYVISAFLLMRIFDKAGVQGKWRAWVPIYNYMVFAKLGDLSPWVILALVVAAAIPILNFLAGIAIVVALIMVSYRVNAKFGREWPILLLFILGPLGQWIFLAILAFGNNPWNPAIRPAPWANSFLADKTVWNGIPVQPNQQVSGNGGPGVGGSGYGAPGYGSTPPPPAPQSYNPPATGTTPPPPATGTTPPSPPAGPAV</sequence>
<evidence type="ECO:0000313" key="3">
    <source>
        <dbReference type="EMBL" id="MDU0325253.1"/>
    </source>
</evidence>
<name>A0ABU3RRZ4_9MICO</name>
<keyword evidence="2" id="KW-0812">Transmembrane</keyword>
<feature type="transmembrane region" description="Helical" evidence="2">
    <location>
        <begin position="79"/>
        <end position="107"/>
    </location>
</feature>
<protein>
    <submittedName>
        <fullName evidence="3">DUF5684 domain-containing protein</fullName>
    </submittedName>
</protein>
<feature type="compositionally biased region" description="Low complexity" evidence="1">
    <location>
        <begin position="205"/>
        <end position="214"/>
    </location>
</feature>
<dbReference type="RefSeq" id="WP_316000394.1">
    <property type="nucleotide sequence ID" value="NZ_JAWDIU010000001.1"/>
</dbReference>
<feature type="region of interest" description="Disordered" evidence="1">
    <location>
        <begin position="171"/>
        <end position="234"/>
    </location>
</feature>
<keyword evidence="2" id="KW-0472">Membrane</keyword>
<gene>
    <name evidence="3" type="ORF">RWH43_00655</name>
</gene>
<evidence type="ECO:0000313" key="4">
    <source>
        <dbReference type="Proteomes" id="UP001256673"/>
    </source>
</evidence>
<feature type="transmembrane region" description="Helical" evidence="2">
    <location>
        <begin position="20"/>
        <end position="45"/>
    </location>
</feature>
<accession>A0ABU3RRZ4</accession>
<feature type="transmembrane region" description="Helical" evidence="2">
    <location>
        <begin position="119"/>
        <end position="142"/>
    </location>
</feature>
<feature type="compositionally biased region" description="Gly residues" evidence="1">
    <location>
        <begin position="179"/>
        <end position="194"/>
    </location>
</feature>
<organism evidence="3 4">
    <name type="scientific">Microbacterium algihabitans</name>
    <dbReference type="NCBI Taxonomy" id="3075992"/>
    <lineage>
        <taxon>Bacteria</taxon>
        <taxon>Bacillati</taxon>
        <taxon>Actinomycetota</taxon>
        <taxon>Actinomycetes</taxon>
        <taxon>Micrococcales</taxon>
        <taxon>Microbacteriaceae</taxon>
        <taxon>Microbacterium</taxon>
    </lineage>
</organism>
<dbReference type="Proteomes" id="UP001256673">
    <property type="component" value="Unassembled WGS sequence"/>
</dbReference>
<evidence type="ECO:0000256" key="1">
    <source>
        <dbReference type="SAM" id="MobiDB-lite"/>
    </source>
</evidence>